<evidence type="ECO:0000256" key="3">
    <source>
        <dbReference type="SAM" id="MobiDB-lite"/>
    </source>
</evidence>
<dbReference type="EMBL" id="BLAN01000056">
    <property type="protein sequence ID" value="GET08203.1"/>
    <property type="molecule type" value="Genomic_DNA"/>
</dbReference>
<feature type="coiled-coil region" evidence="2">
    <location>
        <begin position="247"/>
        <end position="302"/>
    </location>
</feature>
<organism evidence="4">
    <name type="scientific">Ligilactobacillus agilis</name>
    <dbReference type="NCBI Taxonomy" id="1601"/>
    <lineage>
        <taxon>Bacteria</taxon>
        <taxon>Bacillati</taxon>
        <taxon>Bacillota</taxon>
        <taxon>Bacilli</taxon>
        <taxon>Lactobacillales</taxon>
        <taxon>Lactobacillaceae</taxon>
        <taxon>Ligilactobacillus</taxon>
    </lineage>
</organism>
<dbReference type="GO" id="GO:0003677">
    <property type="term" value="F:DNA binding"/>
    <property type="evidence" value="ECO:0007669"/>
    <property type="project" value="InterPro"/>
</dbReference>
<evidence type="ECO:0000256" key="2">
    <source>
        <dbReference type="SAM" id="Coils"/>
    </source>
</evidence>
<dbReference type="GO" id="GO:0006310">
    <property type="term" value="P:DNA recombination"/>
    <property type="evidence" value="ECO:0007669"/>
    <property type="project" value="InterPro"/>
</dbReference>
<dbReference type="AlphaFoldDB" id="A0A6F9XSF1"/>
<feature type="region of interest" description="Disordered" evidence="3">
    <location>
        <begin position="16"/>
        <end position="37"/>
    </location>
</feature>
<evidence type="ECO:0008006" key="5">
    <source>
        <dbReference type="Google" id="ProtNLM"/>
    </source>
</evidence>
<evidence type="ECO:0000313" key="4">
    <source>
        <dbReference type="EMBL" id="GET08203.1"/>
    </source>
</evidence>
<accession>A0A6F9XSF1</accession>
<keyword evidence="2" id="KW-0175">Coiled coil</keyword>
<evidence type="ECO:0000256" key="1">
    <source>
        <dbReference type="ARBA" id="ARBA00010657"/>
    </source>
</evidence>
<proteinExistence type="inferred from homology"/>
<dbReference type="NCBIfam" id="NF041497">
    <property type="entry name" value="MobV"/>
    <property type="match status" value="1"/>
</dbReference>
<dbReference type="CDD" id="cd17242">
    <property type="entry name" value="MobM_relaxase"/>
    <property type="match status" value="1"/>
</dbReference>
<dbReference type="RefSeq" id="WP_172585860.1">
    <property type="nucleotide sequence ID" value="NZ_BLAN01000056.1"/>
</dbReference>
<dbReference type="Proteomes" id="UP000494178">
    <property type="component" value="Unassembled WGS sequence"/>
</dbReference>
<gene>
    <name evidence="4" type="ORF">SY111_08270</name>
</gene>
<name>A0A6F9XSF1_9LACO</name>
<comment type="caution">
    <text evidence="4">The sequence shown here is derived from an EMBL/GenBank/DDBJ whole genome shotgun (WGS) entry which is preliminary data.</text>
</comment>
<dbReference type="InterPro" id="IPR001668">
    <property type="entry name" value="Mob_Pre"/>
</dbReference>
<sequence length="469" mass="55597">MSKLVATMKKMKANNLSGMSIHNDRKTSNHSNPDIDTSRSELNYDLVNKDKLSYQKIIMDYINENKATTRAVRKDAVVVDEWIISSDRDFFADMSDKEQWRFFRTAVNWFQNRYGKSNIRYASVHLDETTPHMHLGVVPLTKDRRLSSKKVFNVTELKNVQEKLPEYLQSKGFEIERGEKNPNRKHLDPVEYKAKQDEITETLVEMLEPALYNEHGWVDNWVEQESLRKEINELGKRKFWNNLRVLRCDEESELDRLRRERQQAEQELSKIRDELKEIEEHTSRLKAENERLSVENQNMINNTRHIENTLKSVLSDENIIPKEDEPVYYFDGLKPPVFLGSVREFIEMSKEKFYKYISKGNERYNNTDYGNDIKKFTLAAVEHLDQWKKELLGYCENLHDKVLSGVGSVKALFINPSEFNLRFEERIFSDYILRRKFFKSESLKNFDPVQEGKNVATHYIQQERGKQIR</sequence>
<comment type="similarity">
    <text evidence="1">Belongs to the plasmid mobilization pre family.</text>
</comment>
<reference evidence="4" key="1">
    <citation type="submission" date="2019-10" db="EMBL/GenBank/DDBJ databases">
        <title>Lactobacillus agilis SY111 Whole Genome Sequencing Project.</title>
        <authorList>
            <person name="Suzuki S."/>
            <person name="Endo A."/>
            <person name="Maeno S."/>
            <person name="Shiwa Y."/>
            <person name="Matsutani M."/>
            <person name="Kajikawa A."/>
        </authorList>
    </citation>
    <scope>NUCLEOTIDE SEQUENCE</scope>
    <source>
        <strain evidence="4">SY111</strain>
    </source>
</reference>
<dbReference type="Pfam" id="PF01076">
    <property type="entry name" value="Mob_Pre"/>
    <property type="match status" value="1"/>
</dbReference>
<protein>
    <recommendedName>
        <fullName evidence="5">Plasmid recombination enzyme</fullName>
    </recommendedName>
</protein>
<dbReference type="Gene3D" id="3.30.930.30">
    <property type="match status" value="1"/>
</dbReference>